<dbReference type="Proteomes" id="UP001623041">
    <property type="component" value="Unassembled WGS sequence"/>
</dbReference>
<reference evidence="6 7" key="1">
    <citation type="submission" date="2024-11" db="EMBL/GenBank/DDBJ databases">
        <authorList>
            <person name="Lucas J.A."/>
        </authorList>
    </citation>
    <scope>NUCLEOTIDE SEQUENCE [LARGE SCALE GENOMIC DNA]</scope>
    <source>
        <strain evidence="6 7">Z 5.4</strain>
    </source>
</reference>
<keyword evidence="2" id="KW-0805">Transcription regulation</keyword>
<evidence type="ECO:0000256" key="3">
    <source>
        <dbReference type="ARBA" id="ARBA00023125"/>
    </source>
</evidence>
<dbReference type="SUPFAM" id="SSF53850">
    <property type="entry name" value="Periplasmic binding protein-like II"/>
    <property type="match status" value="1"/>
</dbReference>
<dbReference type="RefSeq" id="WP_406579176.1">
    <property type="nucleotide sequence ID" value="NZ_JBJHQH010000002.1"/>
</dbReference>
<keyword evidence="4" id="KW-0804">Transcription</keyword>
<name>A0ABW8RAL4_9BACI</name>
<accession>A0ABW8RAL4</accession>
<dbReference type="PANTHER" id="PTHR30419">
    <property type="entry name" value="HTH-TYPE TRANSCRIPTIONAL REGULATOR YBHD"/>
    <property type="match status" value="1"/>
</dbReference>
<gene>
    <name evidence="6" type="ORF">ACJEBI_03155</name>
</gene>
<keyword evidence="7" id="KW-1185">Reference proteome</keyword>
<dbReference type="CDD" id="cd05466">
    <property type="entry name" value="PBP2_LTTR_substrate"/>
    <property type="match status" value="1"/>
</dbReference>
<dbReference type="InterPro" id="IPR005119">
    <property type="entry name" value="LysR_subst-bd"/>
</dbReference>
<feature type="domain" description="HTH lysR-type" evidence="5">
    <location>
        <begin position="1"/>
        <end position="58"/>
    </location>
</feature>
<evidence type="ECO:0000313" key="7">
    <source>
        <dbReference type="Proteomes" id="UP001623041"/>
    </source>
</evidence>
<sequence>MDSTQLETFLTIVEYRNYSKTAEVLNVTQPTVTARIKNLENELNCKLFQREGKNVVLTLEGEVFIEYATKIITYMNNSIEAVRKSKTPIIKVGFCPGVSSSFILETVGALKENNILLSITEGEDSIPLIDKVKKGELDLVFVRNLVSYEEDLVSEYLFDDKFVLILGENHRLADQETITLDDLFLETLICYSPNHPVWSSIEQKLEGIPDLRRIQVKNQDILKTFVKNNWGISFSPFLGIDESEKNQIITKEIDEISSIPNKVNVIYRKNSLIEKYLKKMIYSFIGHEVKTNRIPSEV</sequence>
<comment type="caution">
    <text evidence="6">The sequence shown here is derived from an EMBL/GenBank/DDBJ whole genome shotgun (WGS) entry which is preliminary data.</text>
</comment>
<dbReference type="Pfam" id="PF03466">
    <property type="entry name" value="LysR_substrate"/>
    <property type="match status" value="1"/>
</dbReference>
<evidence type="ECO:0000256" key="1">
    <source>
        <dbReference type="ARBA" id="ARBA00009437"/>
    </source>
</evidence>
<dbReference type="Gene3D" id="1.10.10.10">
    <property type="entry name" value="Winged helix-like DNA-binding domain superfamily/Winged helix DNA-binding domain"/>
    <property type="match status" value="1"/>
</dbReference>
<evidence type="ECO:0000313" key="6">
    <source>
        <dbReference type="EMBL" id="MFK9090484.1"/>
    </source>
</evidence>
<dbReference type="PROSITE" id="PS50931">
    <property type="entry name" value="HTH_LYSR"/>
    <property type="match status" value="1"/>
</dbReference>
<dbReference type="SUPFAM" id="SSF46785">
    <property type="entry name" value="Winged helix' DNA-binding domain"/>
    <property type="match status" value="1"/>
</dbReference>
<evidence type="ECO:0000259" key="5">
    <source>
        <dbReference type="PROSITE" id="PS50931"/>
    </source>
</evidence>
<dbReference type="InterPro" id="IPR000847">
    <property type="entry name" value="LysR_HTH_N"/>
</dbReference>
<dbReference type="Gene3D" id="3.40.190.10">
    <property type="entry name" value="Periplasmic binding protein-like II"/>
    <property type="match status" value="2"/>
</dbReference>
<organism evidence="6 7">
    <name type="scientific">Bacillus salipaludis</name>
    <dbReference type="NCBI Taxonomy" id="2547811"/>
    <lineage>
        <taxon>Bacteria</taxon>
        <taxon>Bacillati</taxon>
        <taxon>Bacillota</taxon>
        <taxon>Bacilli</taxon>
        <taxon>Bacillales</taxon>
        <taxon>Bacillaceae</taxon>
        <taxon>Bacillus</taxon>
    </lineage>
</organism>
<evidence type="ECO:0000256" key="2">
    <source>
        <dbReference type="ARBA" id="ARBA00023015"/>
    </source>
</evidence>
<comment type="similarity">
    <text evidence="1">Belongs to the LysR transcriptional regulatory family.</text>
</comment>
<dbReference type="InterPro" id="IPR050950">
    <property type="entry name" value="HTH-type_LysR_regulators"/>
</dbReference>
<dbReference type="PRINTS" id="PR00039">
    <property type="entry name" value="HTHLYSR"/>
</dbReference>
<proteinExistence type="inferred from homology"/>
<dbReference type="InterPro" id="IPR036390">
    <property type="entry name" value="WH_DNA-bd_sf"/>
</dbReference>
<protein>
    <submittedName>
        <fullName evidence="6">LysR substrate-binding domain-containing protein</fullName>
    </submittedName>
</protein>
<dbReference type="InterPro" id="IPR036388">
    <property type="entry name" value="WH-like_DNA-bd_sf"/>
</dbReference>
<keyword evidence="3" id="KW-0238">DNA-binding</keyword>
<dbReference type="Pfam" id="PF00126">
    <property type="entry name" value="HTH_1"/>
    <property type="match status" value="1"/>
</dbReference>
<evidence type="ECO:0000256" key="4">
    <source>
        <dbReference type="ARBA" id="ARBA00023163"/>
    </source>
</evidence>
<dbReference type="EMBL" id="JBJHQH010000002">
    <property type="protein sequence ID" value="MFK9090484.1"/>
    <property type="molecule type" value="Genomic_DNA"/>
</dbReference>